<gene>
    <name evidence="3" type="ORF">IZT61_10865</name>
</gene>
<sequence>MNIPKSNLLLICVAFALMLLTSLIINATLMYFFNVDLPDYAGYSKYNKDVLYLLFKILLAPILETLLSQKLSYELFLFITKKSQASIFLSSMLFGLMHYSSVHHMFIAFIFGLILGNCYVISLNKNNKTAFWNTCAVHSLWNLFSSCIILLFN</sequence>
<keyword evidence="4" id="KW-1185">Reference proteome</keyword>
<dbReference type="GO" id="GO:0006508">
    <property type="term" value="P:proteolysis"/>
    <property type="evidence" value="ECO:0007669"/>
    <property type="project" value="UniProtKB-KW"/>
</dbReference>
<keyword evidence="3" id="KW-0645">Protease</keyword>
<protein>
    <submittedName>
        <fullName evidence="3">CPBP family intramembrane metalloprotease</fullName>
    </submittedName>
</protein>
<evidence type="ECO:0000256" key="1">
    <source>
        <dbReference type="SAM" id="Phobius"/>
    </source>
</evidence>
<keyword evidence="1" id="KW-0472">Membrane</keyword>
<feature type="domain" description="CAAX prenyl protease 2/Lysostaphin resistance protein A-like" evidence="2">
    <location>
        <begin position="49"/>
        <end position="144"/>
    </location>
</feature>
<evidence type="ECO:0000259" key="2">
    <source>
        <dbReference type="Pfam" id="PF02517"/>
    </source>
</evidence>
<keyword evidence="3" id="KW-0482">Metalloprotease</keyword>
<dbReference type="EMBL" id="CP064939">
    <property type="protein sequence ID" value="QPH41715.1"/>
    <property type="molecule type" value="Genomic_DNA"/>
</dbReference>
<name>A0A7S9L3D4_9SPHI</name>
<accession>A0A7S9L3D4</accession>
<dbReference type="Proteomes" id="UP000594759">
    <property type="component" value="Chromosome"/>
</dbReference>
<dbReference type="GO" id="GO:0080120">
    <property type="term" value="P:CAAX-box protein maturation"/>
    <property type="evidence" value="ECO:0007669"/>
    <property type="project" value="UniProtKB-ARBA"/>
</dbReference>
<feature type="transmembrane region" description="Helical" evidence="1">
    <location>
        <begin position="7"/>
        <end position="30"/>
    </location>
</feature>
<keyword evidence="1" id="KW-0812">Transmembrane</keyword>
<evidence type="ECO:0000313" key="3">
    <source>
        <dbReference type="EMBL" id="QPH41715.1"/>
    </source>
</evidence>
<reference evidence="3 4" key="1">
    <citation type="submission" date="2020-11" db="EMBL/GenBank/DDBJ databases">
        <title>Pedobacter endophytica, an endophytic bacteria isolated form Carex pumila.</title>
        <authorList>
            <person name="Peng Y."/>
            <person name="Jiang L."/>
            <person name="Lee J."/>
        </authorList>
    </citation>
    <scope>NUCLEOTIDE SEQUENCE [LARGE SCALE GENOMIC DNA]</scope>
    <source>
        <strain evidence="3 4">JBR3-12</strain>
    </source>
</reference>
<evidence type="ECO:0000313" key="4">
    <source>
        <dbReference type="Proteomes" id="UP000594759"/>
    </source>
</evidence>
<keyword evidence="1" id="KW-1133">Transmembrane helix</keyword>
<proteinExistence type="predicted"/>
<feature type="transmembrane region" description="Helical" evidence="1">
    <location>
        <begin position="130"/>
        <end position="152"/>
    </location>
</feature>
<dbReference type="AlphaFoldDB" id="A0A7S9L3D4"/>
<feature type="transmembrane region" description="Helical" evidence="1">
    <location>
        <begin position="105"/>
        <end position="123"/>
    </location>
</feature>
<dbReference type="KEGG" id="pex:IZT61_10865"/>
<dbReference type="GO" id="GO:0008237">
    <property type="term" value="F:metallopeptidase activity"/>
    <property type="evidence" value="ECO:0007669"/>
    <property type="project" value="UniProtKB-KW"/>
</dbReference>
<keyword evidence="3" id="KW-0378">Hydrolase</keyword>
<dbReference type="Pfam" id="PF02517">
    <property type="entry name" value="Rce1-like"/>
    <property type="match status" value="1"/>
</dbReference>
<organism evidence="3 4">
    <name type="scientific">Pedobacter endophyticus</name>
    <dbReference type="NCBI Taxonomy" id="2789740"/>
    <lineage>
        <taxon>Bacteria</taxon>
        <taxon>Pseudomonadati</taxon>
        <taxon>Bacteroidota</taxon>
        <taxon>Sphingobacteriia</taxon>
        <taxon>Sphingobacteriales</taxon>
        <taxon>Sphingobacteriaceae</taxon>
        <taxon>Pedobacter</taxon>
    </lineage>
</organism>
<dbReference type="InterPro" id="IPR003675">
    <property type="entry name" value="Rce1/LyrA-like_dom"/>
</dbReference>
<dbReference type="GO" id="GO:0004175">
    <property type="term" value="F:endopeptidase activity"/>
    <property type="evidence" value="ECO:0007669"/>
    <property type="project" value="UniProtKB-ARBA"/>
</dbReference>